<name>A0AB35XIP1_9ACTN</name>
<reference evidence="1" key="1">
    <citation type="submission" date="2024-02" db="EMBL/GenBank/DDBJ databases">
        <title>Bacterial skin colonization with Propionibacterium avidum as a risk factor for Periprosthetic Joint Infections - a single-center prospective study.</title>
        <authorList>
            <person name="Achermann Y."/>
        </authorList>
    </citation>
    <scope>NUCLEOTIDE SEQUENCE</scope>
    <source>
        <strain evidence="1">PAVI-2017310195</strain>
    </source>
</reference>
<dbReference type="RefSeq" id="WP_206599193.1">
    <property type="nucleotide sequence ID" value="NZ_JBAKUA010000010.1"/>
</dbReference>
<dbReference type="EMBL" id="JBAKUA010000010">
    <property type="protein sequence ID" value="MEH1546886.1"/>
    <property type="molecule type" value="Genomic_DNA"/>
</dbReference>
<proteinExistence type="predicted"/>
<protein>
    <submittedName>
        <fullName evidence="1">GCN5 family acetyltransferase</fullName>
    </submittedName>
</protein>
<dbReference type="InterPro" id="IPR016181">
    <property type="entry name" value="Acyl_CoA_acyltransferase"/>
</dbReference>
<evidence type="ECO:0000313" key="2">
    <source>
        <dbReference type="Proteomes" id="UP001309299"/>
    </source>
</evidence>
<comment type="caution">
    <text evidence="1">The sequence shown here is derived from an EMBL/GenBank/DDBJ whole genome shotgun (WGS) entry which is preliminary data.</text>
</comment>
<organism evidence="1 2">
    <name type="scientific">Cutibacterium avidum</name>
    <dbReference type="NCBI Taxonomy" id="33010"/>
    <lineage>
        <taxon>Bacteria</taxon>
        <taxon>Bacillati</taxon>
        <taxon>Actinomycetota</taxon>
        <taxon>Actinomycetes</taxon>
        <taxon>Propionibacteriales</taxon>
        <taxon>Propionibacteriaceae</taxon>
        <taxon>Cutibacterium</taxon>
    </lineage>
</organism>
<gene>
    <name evidence="1" type="ORF">V7F78_07670</name>
</gene>
<dbReference type="SUPFAM" id="SSF55729">
    <property type="entry name" value="Acyl-CoA N-acyltransferases (Nat)"/>
    <property type="match status" value="1"/>
</dbReference>
<accession>A0AB35XIP1</accession>
<dbReference type="AlphaFoldDB" id="A0AB35XIP1"/>
<dbReference type="Proteomes" id="UP001309299">
    <property type="component" value="Unassembled WGS sequence"/>
</dbReference>
<sequence length="148" mass="17235">MKILQQVEDYVTPFQVVEGFDDRWWHDRAGRVGDDTLGGKEYIQFLADSVEVGRAEATDWPLSDSYIGVDSTVPTKEIWFFEIRHDLRRQHYGAELARHLISHYAGYPLIAFSEGADEFWAGIGWHYYPRKDGDPHYRKLFVSRKIGP</sequence>
<evidence type="ECO:0000313" key="1">
    <source>
        <dbReference type="EMBL" id="MEH1546886.1"/>
    </source>
</evidence>